<organism evidence="3 4">
    <name type="scientific">Durusdinium trenchii</name>
    <dbReference type="NCBI Taxonomy" id="1381693"/>
    <lineage>
        <taxon>Eukaryota</taxon>
        <taxon>Sar</taxon>
        <taxon>Alveolata</taxon>
        <taxon>Dinophyceae</taxon>
        <taxon>Suessiales</taxon>
        <taxon>Symbiodiniaceae</taxon>
        <taxon>Durusdinium</taxon>
    </lineage>
</organism>
<dbReference type="PANTHER" id="PTHR10887">
    <property type="entry name" value="DNA2/NAM7 HELICASE FAMILY"/>
    <property type="match status" value="1"/>
</dbReference>
<evidence type="ECO:0000313" key="4">
    <source>
        <dbReference type="Proteomes" id="UP001642464"/>
    </source>
</evidence>
<feature type="domain" description="DNA2/NAM7 helicase-like C-terminal" evidence="2">
    <location>
        <begin position="566"/>
        <end position="655"/>
    </location>
</feature>
<dbReference type="Pfam" id="PF13086">
    <property type="entry name" value="AAA_11"/>
    <property type="match status" value="1"/>
</dbReference>
<dbReference type="PANTHER" id="PTHR10887:SF495">
    <property type="entry name" value="HELICASE SENATAXIN ISOFORM X1-RELATED"/>
    <property type="match status" value="1"/>
</dbReference>
<dbReference type="Gene3D" id="3.40.50.300">
    <property type="entry name" value="P-loop containing nucleotide triphosphate hydrolases"/>
    <property type="match status" value="2"/>
</dbReference>
<evidence type="ECO:0000259" key="1">
    <source>
        <dbReference type="Pfam" id="PF13086"/>
    </source>
</evidence>
<feature type="domain" description="DNA2/NAM7 helicase helicase" evidence="1">
    <location>
        <begin position="227"/>
        <end position="552"/>
    </location>
</feature>
<dbReference type="EMBL" id="CAXAMM010002303">
    <property type="protein sequence ID" value="CAK8995668.1"/>
    <property type="molecule type" value="Genomic_DNA"/>
</dbReference>
<gene>
    <name evidence="3" type="ORF">SCF082_LOCUS4458</name>
</gene>
<dbReference type="InterPro" id="IPR027417">
    <property type="entry name" value="P-loop_NTPase"/>
</dbReference>
<dbReference type="GO" id="GO:0004386">
    <property type="term" value="F:helicase activity"/>
    <property type="evidence" value="ECO:0007669"/>
    <property type="project" value="UniProtKB-KW"/>
</dbReference>
<keyword evidence="4" id="KW-1185">Reference proteome</keyword>
<dbReference type="InterPro" id="IPR045055">
    <property type="entry name" value="DNA2/NAM7-like"/>
</dbReference>
<proteinExistence type="predicted"/>
<keyword evidence="3" id="KW-0547">Nucleotide-binding</keyword>
<comment type="caution">
    <text evidence="3">The sequence shown here is derived from an EMBL/GenBank/DDBJ whole genome shotgun (WGS) entry which is preliminary data.</text>
</comment>
<evidence type="ECO:0000313" key="3">
    <source>
        <dbReference type="EMBL" id="CAK8995668.1"/>
    </source>
</evidence>
<accession>A0ABP0HZK6</accession>
<dbReference type="InterPro" id="IPR041679">
    <property type="entry name" value="DNA2/NAM7-like_C"/>
</dbReference>
<keyword evidence="3" id="KW-0347">Helicase</keyword>
<dbReference type="Pfam" id="PF13087">
    <property type="entry name" value="AAA_12"/>
    <property type="match status" value="1"/>
</dbReference>
<keyword evidence="3" id="KW-0067">ATP-binding</keyword>
<evidence type="ECO:0000259" key="2">
    <source>
        <dbReference type="Pfam" id="PF13087"/>
    </source>
</evidence>
<protein>
    <submittedName>
        <fullName evidence="3">Regulator of nonsense transcripts 1 (ATP-dependent helicase RENT1) (Nonsense mRNA reducing factor 1) (NORF1) (Up-frameshift suppressor 1 homolog) (HUpf1)</fullName>
    </submittedName>
</protein>
<keyword evidence="3" id="KW-0378">Hydrolase</keyword>
<dbReference type="SUPFAM" id="SSF52540">
    <property type="entry name" value="P-loop containing nucleoside triphosphate hydrolases"/>
    <property type="match status" value="1"/>
</dbReference>
<reference evidence="3 4" key="1">
    <citation type="submission" date="2024-02" db="EMBL/GenBank/DDBJ databases">
        <authorList>
            <person name="Chen Y."/>
            <person name="Shah S."/>
            <person name="Dougan E. K."/>
            <person name="Thang M."/>
            <person name="Chan C."/>
        </authorList>
    </citation>
    <scope>NUCLEOTIDE SEQUENCE [LARGE SCALE GENOMIC DNA]</scope>
</reference>
<name>A0ABP0HZK6_9DINO</name>
<dbReference type="InterPro" id="IPR041677">
    <property type="entry name" value="DNA2/NAM7_AAA_11"/>
</dbReference>
<dbReference type="Proteomes" id="UP001642464">
    <property type="component" value="Unassembled WGS sequence"/>
</dbReference>
<sequence>MFRPRPRLHFTHLDFDDSERGGPRRKLLEAFAGNRNDYPFLPVEDTYRNRSDYYSTMQANVMAEAVCAFHGGGGMTLNCRQTFDWLVASRCENAGNANSRPTPEPSDLQLKDNVVELNRTLFWVTECNIQEVTRNGVAGHEANLKGFALGGRRLETALADFRSEHPTTRLKVRLFAGDYLIRYRCASELQLSSPRDMMLERMVLDPTRRDPGSYAMCRSIQMHLMPINEDQERAVKSLGLRVEIIHGPPGTGKSTTIFHLLSARMPPRTASVVTCVTNQAIDAVAEKLSITHENADGLRILVLGNPTRVGKTAGNYTLDNLCRRDALVVSMKRAHNLLKKALRAAEDFQFARQQRLWKPHTRSRFSQMYIEGLPSVRRYRLELEQENLRRRRDSMPLEKYDPVKFYFDRLNSTKQKMAWAVVRSRPFRLPQKRMPLCFPLSFQNRKSWRVQVFVEHLQRCASKAQQAFRVAQDTAARRVVRNSSVFLCTIPSSYQVRKLQEDFPEDFPPRLSMSILGEAAATAETYVPLVIRMGVENLVMLGDHKQLNPLVLATGGDHEIKEKNVDRSFMERAMACNCRLHPLRIQYRMPEVLCQLVSKLFYAGQLRSDLSCQMGSLRLHGSPLRWFHVPDTETEVGTSKINCAEVMHIVSMLQSDVTFTKPTGAHHDHHAIQAASCFARRHPEKVFAHALGFRQHQGGHR</sequence>